<feature type="compositionally biased region" description="Polar residues" evidence="1">
    <location>
        <begin position="143"/>
        <end position="154"/>
    </location>
</feature>
<gene>
    <name evidence="2" type="ORF">GTW20_14045</name>
</gene>
<dbReference type="Proteomes" id="UP000467124">
    <property type="component" value="Unassembled WGS sequence"/>
</dbReference>
<organism evidence="2 3">
    <name type="scientific">Nocardiopsis alba</name>
    <dbReference type="NCBI Taxonomy" id="53437"/>
    <lineage>
        <taxon>Bacteria</taxon>
        <taxon>Bacillati</taxon>
        <taxon>Actinomycetota</taxon>
        <taxon>Actinomycetes</taxon>
        <taxon>Streptosporangiales</taxon>
        <taxon>Nocardiopsidaceae</taxon>
        <taxon>Nocardiopsis</taxon>
    </lineage>
</organism>
<evidence type="ECO:0000313" key="3">
    <source>
        <dbReference type="Proteomes" id="UP000467124"/>
    </source>
</evidence>
<proteinExistence type="predicted"/>
<protein>
    <recommendedName>
        <fullName evidence="4">Lipoprotein</fullName>
    </recommendedName>
</protein>
<accession>A0A7K2IU84</accession>
<dbReference type="EMBL" id="WWHY01000001">
    <property type="protein sequence ID" value="MYR33355.1"/>
    <property type="molecule type" value="Genomic_DNA"/>
</dbReference>
<comment type="caution">
    <text evidence="2">The sequence shown here is derived from an EMBL/GenBank/DDBJ whole genome shotgun (WGS) entry which is preliminary data.</text>
</comment>
<feature type="region of interest" description="Disordered" evidence="1">
    <location>
        <begin position="139"/>
        <end position="166"/>
    </location>
</feature>
<reference evidence="2 3" key="1">
    <citation type="journal article" date="2019" name="Nat. Commun.">
        <title>The antimicrobial potential of Streptomyces from insect microbiomes.</title>
        <authorList>
            <person name="Chevrette M.G."/>
            <person name="Carlson C.M."/>
            <person name="Ortega H.E."/>
            <person name="Thomas C."/>
            <person name="Ananiev G.E."/>
            <person name="Barns K.J."/>
            <person name="Book A.J."/>
            <person name="Cagnazzo J."/>
            <person name="Carlos C."/>
            <person name="Flanigan W."/>
            <person name="Grubbs K.J."/>
            <person name="Horn H.A."/>
            <person name="Hoffmann F.M."/>
            <person name="Klassen J.L."/>
            <person name="Knack J.J."/>
            <person name="Lewin G.R."/>
            <person name="McDonald B.R."/>
            <person name="Muller L."/>
            <person name="Melo W.G.P."/>
            <person name="Pinto-Tomas A.A."/>
            <person name="Schmitz A."/>
            <person name="Wendt-Pienkowski E."/>
            <person name="Wildman S."/>
            <person name="Zhao M."/>
            <person name="Zhang F."/>
            <person name="Bugni T.S."/>
            <person name="Andes D.R."/>
            <person name="Pupo M.T."/>
            <person name="Currie C.R."/>
        </authorList>
    </citation>
    <scope>NUCLEOTIDE SEQUENCE [LARGE SCALE GENOMIC DNA]</scope>
    <source>
        <strain evidence="2 3">SID5840</strain>
    </source>
</reference>
<dbReference type="RefSeq" id="WP_161111154.1">
    <property type="nucleotide sequence ID" value="NZ_WWHY01000001.1"/>
</dbReference>
<dbReference type="AlphaFoldDB" id="A0A7K2IU84"/>
<name>A0A7K2IU84_9ACTN</name>
<dbReference type="PROSITE" id="PS51257">
    <property type="entry name" value="PROKAR_LIPOPROTEIN"/>
    <property type="match status" value="1"/>
</dbReference>
<evidence type="ECO:0000256" key="1">
    <source>
        <dbReference type="SAM" id="MobiDB-lite"/>
    </source>
</evidence>
<evidence type="ECO:0008006" key="4">
    <source>
        <dbReference type="Google" id="ProtNLM"/>
    </source>
</evidence>
<evidence type="ECO:0000313" key="2">
    <source>
        <dbReference type="EMBL" id="MYR33355.1"/>
    </source>
</evidence>
<sequence>MKRDIRNTVLALATSGLVVVGSAACSSQEVIDAVASSDSGRSEASDRTGEDALMGQLEYLAPGEFVIDGQAFFVSEETRYLGGLDVCPAEDGVDDVGFGVVECDLESFEAAARGEAPVHVKAEAESGENDEIIAVTITEYDSETPNDSGATDTPESAPVPEDGAADGVSELVSGDLEYISPGEYMVDGTAFYVAEDTVIHAGLYACAGGVQDPDTGDVICDFDRFDAALANGTAITAEVEIVDGVALSITEY</sequence>